<feature type="compositionally biased region" description="Polar residues" evidence="1">
    <location>
        <begin position="126"/>
        <end position="142"/>
    </location>
</feature>
<dbReference type="Proteomes" id="UP000756346">
    <property type="component" value="Unassembled WGS sequence"/>
</dbReference>
<dbReference type="PANTHER" id="PTHR28080">
    <property type="entry name" value="PEROXISOMAL BIOGENESIS FACTOR 3"/>
    <property type="match status" value="1"/>
</dbReference>
<comment type="caution">
    <text evidence="3">The sequence shown here is derived from an EMBL/GenBank/DDBJ whole genome shotgun (WGS) entry which is preliminary data.</text>
</comment>
<evidence type="ECO:0000313" key="3">
    <source>
        <dbReference type="EMBL" id="KAH7037652.1"/>
    </source>
</evidence>
<dbReference type="OrthoDB" id="45930at2759"/>
<dbReference type="InterPro" id="IPR006966">
    <property type="entry name" value="Peroxin-3"/>
</dbReference>
<dbReference type="RefSeq" id="XP_046016773.1">
    <property type="nucleotide sequence ID" value="XM_046151544.1"/>
</dbReference>
<dbReference type="AlphaFoldDB" id="A0A9P8YEY7"/>
<feature type="region of interest" description="Disordered" evidence="1">
    <location>
        <begin position="100"/>
        <end position="190"/>
    </location>
</feature>
<gene>
    <name evidence="3" type="ORF">B0I36DRAFT_283354</name>
</gene>
<dbReference type="Pfam" id="PF04882">
    <property type="entry name" value="Peroxin-3"/>
    <property type="match status" value="1"/>
</dbReference>
<keyword evidence="4" id="KW-1185">Reference proteome</keyword>
<feature type="transmembrane region" description="Helical" evidence="2">
    <location>
        <begin position="16"/>
        <end position="34"/>
    </location>
</feature>
<proteinExistence type="predicted"/>
<keyword evidence="2" id="KW-0472">Membrane</keyword>
<reference evidence="3" key="1">
    <citation type="journal article" date="2021" name="Nat. Commun.">
        <title>Genetic determinants of endophytism in the Arabidopsis root mycobiome.</title>
        <authorList>
            <person name="Mesny F."/>
            <person name="Miyauchi S."/>
            <person name="Thiergart T."/>
            <person name="Pickel B."/>
            <person name="Atanasova L."/>
            <person name="Karlsson M."/>
            <person name="Huettel B."/>
            <person name="Barry K.W."/>
            <person name="Haridas S."/>
            <person name="Chen C."/>
            <person name="Bauer D."/>
            <person name="Andreopoulos W."/>
            <person name="Pangilinan J."/>
            <person name="LaButti K."/>
            <person name="Riley R."/>
            <person name="Lipzen A."/>
            <person name="Clum A."/>
            <person name="Drula E."/>
            <person name="Henrissat B."/>
            <person name="Kohler A."/>
            <person name="Grigoriev I.V."/>
            <person name="Martin F.M."/>
            <person name="Hacquard S."/>
        </authorList>
    </citation>
    <scope>NUCLEOTIDE SEQUENCE</scope>
    <source>
        <strain evidence="3">MPI-CAGE-CH-0230</strain>
    </source>
</reference>
<dbReference type="GO" id="GO:0005778">
    <property type="term" value="C:peroxisomal membrane"/>
    <property type="evidence" value="ECO:0007669"/>
    <property type="project" value="InterPro"/>
</dbReference>
<protein>
    <submittedName>
        <fullName evidence="3">Peroxin-3</fullName>
    </submittedName>
</protein>
<dbReference type="GO" id="GO:0045046">
    <property type="term" value="P:protein import into peroxisome membrane"/>
    <property type="evidence" value="ECO:0007669"/>
    <property type="project" value="TreeGrafter"/>
</dbReference>
<organism evidence="3 4">
    <name type="scientific">Microdochium trichocladiopsis</name>
    <dbReference type="NCBI Taxonomy" id="1682393"/>
    <lineage>
        <taxon>Eukaryota</taxon>
        <taxon>Fungi</taxon>
        <taxon>Dikarya</taxon>
        <taxon>Ascomycota</taxon>
        <taxon>Pezizomycotina</taxon>
        <taxon>Sordariomycetes</taxon>
        <taxon>Xylariomycetidae</taxon>
        <taxon>Xylariales</taxon>
        <taxon>Microdochiaceae</taxon>
        <taxon>Microdochium</taxon>
    </lineage>
</organism>
<evidence type="ECO:0000313" key="4">
    <source>
        <dbReference type="Proteomes" id="UP000756346"/>
    </source>
</evidence>
<feature type="region of interest" description="Disordered" evidence="1">
    <location>
        <begin position="361"/>
        <end position="380"/>
    </location>
</feature>
<sequence>MLTATRQWLRRNRTPIAIGVGVIGAGYVATQYVLGKINDARERMSSDRIAKENLRRRFEQNQEDCTFTVLALLPTATANILESMNTEKITLEIQQMKGAKGVRSGDPNAAPPSIADTTITEDESRSNLSGQSESVLHASQTSVPPPAETETSAAVAPAVEGEQESRPATAVPAPAPSAATLAPPGQKKKSKRQLWDDLTISSITRSFTLIYTLALLTMLTRLQLNLLGRRSYLSSVVSLATGTNQSTISLENNDDDNIDQVYGSDFEVNRKYLTFSWWLLNRGWIDIRERVEEAVREVFGHLSPRDLLSFDNFAQLTIEVRKKMEGGPKFDGNGSRWLRFLLPPTTLEDFVLRESGVLGDSATADTQTGSPPLPSPSASSLRRLVDETSDLIESPPFHHVLGLLLDAGFSVLLHNKVLPGAYDMPAATPIPEFELQSDSRVVLLPKILSVLTRQAHSIGNGMPNEYLQAMETVRDLEAFAAVVYSSNWENEIAADGGLDGAAEGVASATAASTPLKAGFTPASSSAQQQQQASGVEESIVMVDHPMAASSSFESAWEKAEAATRQ</sequence>
<feature type="compositionally biased region" description="Low complexity" evidence="1">
    <location>
        <begin position="167"/>
        <end position="184"/>
    </location>
</feature>
<dbReference type="PANTHER" id="PTHR28080:SF1">
    <property type="entry name" value="PEROXISOMAL BIOGENESIS FACTOR 3"/>
    <property type="match status" value="1"/>
</dbReference>
<dbReference type="GeneID" id="70181090"/>
<name>A0A9P8YEY7_9PEZI</name>
<dbReference type="GO" id="GO:0030674">
    <property type="term" value="F:protein-macromolecule adaptor activity"/>
    <property type="evidence" value="ECO:0007669"/>
    <property type="project" value="TreeGrafter"/>
</dbReference>
<evidence type="ECO:0000256" key="2">
    <source>
        <dbReference type="SAM" id="Phobius"/>
    </source>
</evidence>
<accession>A0A9P8YEY7</accession>
<evidence type="ECO:0000256" key="1">
    <source>
        <dbReference type="SAM" id="MobiDB-lite"/>
    </source>
</evidence>
<keyword evidence="2" id="KW-1133">Transmembrane helix</keyword>
<keyword evidence="2" id="KW-0812">Transmembrane</keyword>
<dbReference type="EMBL" id="JAGTJQ010000002">
    <property type="protein sequence ID" value="KAH7037652.1"/>
    <property type="molecule type" value="Genomic_DNA"/>
</dbReference>